<feature type="transmembrane region" description="Helical" evidence="1">
    <location>
        <begin position="21"/>
        <end position="42"/>
    </location>
</feature>
<keyword evidence="1" id="KW-0812">Transmembrane</keyword>
<dbReference type="PANTHER" id="PTHR37305">
    <property type="entry name" value="INTEGRAL MEMBRANE PROTEIN-RELATED"/>
    <property type="match status" value="1"/>
</dbReference>
<feature type="transmembrane region" description="Helical" evidence="1">
    <location>
        <begin position="116"/>
        <end position="139"/>
    </location>
</feature>
<feature type="transmembrane region" description="Helical" evidence="1">
    <location>
        <begin position="145"/>
        <end position="164"/>
    </location>
</feature>
<gene>
    <name evidence="2" type="ORF">SAMN04488109_1478</name>
</gene>
<organism evidence="2 3">
    <name type="scientific">Chryseolinea serpens</name>
    <dbReference type="NCBI Taxonomy" id="947013"/>
    <lineage>
        <taxon>Bacteria</taxon>
        <taxon>Pseudomonadati</taxon>
        <taxon>Bacteroidota</taxon>
        <taxon>Cytophagia</taxon>
        <taxon>Cytophagales</taxon>
        <taxon>Fulvivirgaceae</taxon>
        <taxon>Chryseolinea</taxon>
    </lineage>
</organism>
<dbReference type="Proteomes" id="UP000184212">
    <property type="component" value="Unassembled WGS sequence"/>
</dbReference>
<dbReference type="AlphaFoldDB" id="A0A1M5LZE6"/>
<keyword evidence="3" id="KW-1185">Reference proteome</keyword>
<accession>A0A1M5LZE6</accession>
<protein>
    <submittedName>
        <fullName evidence="2">ABC-2 family transporter protein</fullName>
    </submittedName>
</protein>
<dbReference type="Pfam" id="PF12730">
    <property type="entry name" value="ABC2_membrane_4"/>
    <property type="match status" value="1"/>
</dbReference>
<dbReference type="STRING" id="947013.SAMN04488109_1478"/>
<dbReference type="OrthoDB" id="5946463at2"/>
<evidence type="ECO:0000256" key="1">
    <source>
        <dbReference type="SAM" id="Phobius"/>
    </source>
</evidence>
<evidence type="ECO:0000313" key="3">
    <source>
        <dbReference type="Proteomes" id="UP000184212"/>
    </source>
</evidence>
<keyword evidence="1" id="KW-0472">Membrane</keyword>
<proteinExistence type="predicted"/>
<feature type="transmembrane region" description="Helical" evidence="1">
    <location>
        <begin position="236"/>
        <end position="255"/>
    </location>
</feature>
<keyword evidence="1" id="KW-1133">Transmembrane helix</keyword>
<sequence length="258" mass="29402">MTRSFLLNTKAEILKCRNTAAVWLTLLGAGFIPLVNTIKCLARPDYFIPKVQSDPWGVYLDFNWQIAAGFLLIMYVVLLTSLVVQIEFRNHAWKQVFASPRSYADIFFSKLVTLHLLMVCCFILFNIFTLLSAFIINVFQNRYNFSFHAIPINLMFTLSLKMYVSIVSVMIVQYCLCLHFSNFMIPIGIGLGLFTAGFMIRQWEYIYLYPYLHPMLIYFPNPGLEASAAQKGMVSAMGWSATGILAGITLTVSRFEKG</sequence>
<reference evidence="2 3" key="1">
    <citation type="submission" date="2016-11" db="EMBL/GenBank/DDBJ databases">
        <authorList>
            <person name="Jaros S."/>
            <person name="Januszkiewicz K."/>
            <person name="Wedrychowicz H."/>
        </authorList>
    </citation>
    <scope>NUCLEOTIDE SEQUENCE [LARGE SCALE GENOMIC DNA]</scope>
    <source>
        <strain evidence="2 3">DSM 24574</strain>
    </source>
</reference>
<feature type="transmembrane region" description="Helical" evidence="1">
    <location>
        <begin position="176"/>
        <end position="200"/>
    </location>
</feature>
<dbReference type="PANTHER" id="PTHR37305:SF1">
    <property type="entry name" value="MEMBRANE PROTEIN"/>
    <property type="match status" value="1"/>
</dbReference>
<dbReference type="CDD" id="cd21809">
    <property type="entry name" value="ABC-2_lan_permease-like"/>
    <property type="match status" value="1"/>
</dbReference>
<dbReference type="RefSeq" id="WP_073132369.1">
    <property type="nucleotide sequence ID" value="NZ_FQWQ01000001.1"/>
</dbReference>
<evidence type="ECO:0000313" key="2">
    <source>
        <dbReference type="EMBL" id="SHG70375.1"/>
    </source>
</evidence>
<dbReference type="EMBL" id="FQWQ01000001">
    <property type="protein sequence ID" value="SHG70375.1"/>
    <property type="molecule type" value="Genomic_DNA"/>
</dbReference>
<feature type="transmembrane region" description="Helical" evidence="1">
    <location>
        <begin position="62"/>
        <end position="84"/>
    </location>
</feature>
<name>A0A1M5LZE6_9BACT</name>